<reference evidence="5" key="1">
    <citation type="journal article" date="2023" name="bioRxiv">
        <title>Complete genome of the Medicago anthracnose fungus, Colletotrichum destructivum, reveals a mini-chromosome-like region within a core chromosome.</title>
        <authorList>
            <person name="Lapalu N."/>
            <person name="Simon A."/>
            <person name="Lu A."/>
            <person name="Plaumann P.-L."/>
            <person name="Amselem J."/>
            <person name="Pigne S."/>
            <person name="Auger A."/>
            <person name="Koch C."/>
            <person name="Dallery J.-F."/>
            <person name="O'Connell R.J."/>
        </authorList>
    </citation>
    <scope>NUCLEOTIDE SEQUENCE [LARGE SCALE GENOMIC DNA]</scope>
    <source>
        <strain evidence="5">CBS 520.97</strain>
    </source>
</reference>
<accession>A0AAX4IQ63</accession>
<evidence type="ECO:0000313" key="4">
    <source>
        <dbReference type="EMBL" id="WQF85306.1"/>
    </source>
</evidence>
<dbReference type="SMART" id="SM00355">
    <property type="entry name" value="ZnF_C2H2"/>
    <property type="match status" value="3"/>
</dbReference>
<evidence type="ECO:0000313" key="5">
    <source>
        <dbReference type="Proteomes" id="UP001322277"/>
    </source>
</evidence>
<keyword evidence="1" id="KW-0862">Zinc</keyword>
<dbReference type="KEGG" id="cdet:87946822"/>
<dbReference type="PROSITE" id="PS00028">
    <property type="entry name" value="ZINC_FINGER_C2H2_1"/>
    <property type="match status" value="1"/>
</dbReference>
<keyword evidence="1" id="KW-0863">Zinc-finger</keyword>
<gene>
    <name evidence="4" type="ORF">CDEST_10320</name>
</gene>
<keyword evidence="5" id="KW-1185">Reference proteome</keyword>
<name>A0AAX4IQ63_9PEZI</name>
<feature type="region of interest" description="Disordered" evidence="2">
    <location>
        <begin position="341"/>
        <end position="364"/>
    </location>
</feature>
<dbReference type="Proteomes" id="UP001322277">
    <property type="component" value="Chromosome 6"/>
</dbReference>
<evidence type="ECO:0000256" key="1">
    <source>
        <dbReference type="PROSITE-ProRule" id="PRU00042"/>
    </source>
</evidence>
<proteinExistence type="predicted"/>
<evidence type="ECO:0000259" key="3">
    <source>
        <dbReference type="PROSITE" id="PS50157"/>
    </source>
</evidence>
<evidence type="ECO:0000256" key="2">
    <source>
        <dbReference type="SAM" id="MobiDB-lite"/>
    </source>
</evidence>
<dbReference type="Gene3D" id="3.30.160.60">
    <property type="entry name" value="Classic Zinc Finger"/>
    <property type="match status" value="1"/>
</dbReference>
<feature type="domain" description="C2H2-type" evidence="3">
    <location>
        <begin position="366"/>
        <end position="389"/>
    </location>
</feature>
<dbReference type="GO" id="GO:0008270">
    <property type="term" value="F:zinc ion binding"/>
    <property type="evidence" value="ECO:0007669"/>
    <property type="project" value="UniProtKB-KW"/>
</dbReference>
<keyword evidence="1" id="KW-0479">Metal-binding</keyword>
<dbReference type="AlphaFoldDB" id="A0AAX4IQ63"/>
<protein>
    <submittedName>
        <fullName evidence="4">Zinc finger C2H2-type</fullName>
    </submittedName>
</protein>
<dbReference type="GeneID" id="87946822"/>
<dbReference type="RefSeq" id="XP_062782529.1">
    <property type="nucleotide sequence ID" value="XM_062926478.1"/>
</dbReference>
<dbReference type="PROSITE" id="PS50157">
    <property type="entry name" value="ZINC_FINGER_C2H2_2"/>
    <property type="match status" value="1"/>
</dbReference>
<sequence length="394" mass="43752">MCGPASHCSQCCWRSCHHSMTGEHGYGWSPATNYKFQSLTSFVGHPFDSPYFLNFADLTGQVMDVSCHRPHTKSWLWDLDASRAYCQNSLWDLGKDSPTANFNGGVGSRFDPCDLLLVASQNQCNQGEQSEATFLEAGARPDIGFSLSSFMGNLRTFPLESSGTQDFHTESRLATSFLTGLDVAGDIDAFSPNGSFASGTLPVAPEDDRLGSTIDIASRRSPAEESMMLGLDLADELGWGLPVDQRVSSEDQPIRISPAYTSASDYVFENPACENTDTARRLSFTSGELQYPVGCTFPGCSSKVLFVRRCDLAKHYRQHIERFFCRIAGCQMSEASSKSAENSRMSVGFSSKKDRLRHEQKHNPAIPCEHCDRIFSREDNLRDHVRRRHRVSSD</sequence>
<dbReference type="EMBL" id="CP137310">
    <property type="protein sequence ID" value="WQF85306.1"/>
    <property type="molecule type" value="Genomic_DNA"/>
</dbReference>
<organism evidence="4 5">
    <name type="scientific">Colletotrichum destructivum</name>
    <dbReference type="NCBI Taxonomy" id="34406"/>
    <lineage>
        <taxon>Eukaryota</taxon>
        <taxon>Fungi</taxon>
        <taxon>Dikarya</taxon>
        <taxon>Ascomycota</taxon>
        <taxon>Pezizomycotina</taxon>
        <taxon>Sordariomycetes</taxon>
        <taxon>Hypocreomycetidae</taxon>
        <taxon>Glomerellales</taxon>
        <taxon>Glomerellaceae</taxon>
        <taxon>Colletotrichum</taxon>
        <taxon>Colletotrichum destructivum species complex</taxon>
    </lineage>
</organism>
<dbReference type="InterPro" id="IPR013087">
    <property type="entry name" value="Znf_C2H2_type"/>
</dbReference>